<gene>
    <name evidence="2" type="ORF">E6A44_017095</name>
</gene>
<protein>
    <submittedName>
        <fullName evidence="2">FAD/NAD(P)-binding protein</fullName>
    </submittedName>
</protein>
<comment type="caution">
    <text evidence="2">The sequence shown here is derived from an EMBL/GenBank/DDBJ whole genome shotgun (WGS) entry which is preliminary data.</text>
</comment>
<name>A0ABW9JB19_9SPHI</name>
<feature type="domain" description="FAD-dependent urate hydroxylase HpyO/Asp monooxygenase CreE-like FAD/NAD(P)-binding" evidence="1">
    <location>
        <begin position="8"/>
        <end position="45"/>
    </location>
</feature>
<proteinExistence type="predicted"/>
<dbReference type="Pfam" id="PF13454">
    <property type="entry name" value="NAD_binding_9"/>
    <property type="match status" value="1"/>
</dbReference>
<dbReference type="InterPro" id="IPR038732">
    <property type="entry name" value="HpyO/CreE_NAD-binding"/>
</dbReference>
<accession>A0ABW9JB19</accession>
<reference evidence="2 3" key="1">
    <citation type="submission" date="2024-12" db="EMBL/GenBank/DDBJ databases">
        <authorList>
            <person name="Hu S."/>
        </authorList>
    </citation>
    <scope>NUCLEOTIDE SEQUENCE [LARGE SCALE GENOMIC DNA]</scope>
    <source>
        <strain evidence="2 3">THG-T11</strain>
    </source>
</reference>
<sequence>MQQRLSIAIVGGGATGLLMFKMQIHTGHSNITIKIFERKEQLGAGISSFALTKKI</sequence>
<keyword evidence="3" id="KW-1185">Reference proteome</keyword>
<evidence type="ECO:0000313" key="3">
    <source>
        <dbReference type="Proteomes" id="UP001517247"/>
    </source>
</evidence>
<dbReference type="Proteomes" id="UP001517247">
    <property type="component" value="Unassembled WGS sequence"/>
</dbReference>
<dbReference type="RefSeq" id="WP_170311383.1">
    <property type="nucleotide sequence ID" value="NZ_SSHJ02000008.1"/>
</dbReference>
<evidence type="ECO:0000259" key="1">
    <source>
        <dbReference type="Pfam" id="PF13454"/>
    </source>
</evidence>
<organism evidence="2 3">
    <name type="scientific">Pedobacter ureilyticus</name>
    <dbReference type="NCBI Taxonomy" id="1393051"/>
    <lineage>
        <taxon>Bacteria</taxon>
        <taxon>Pseudomonadati</taxon>
        <taxon>Bacteroidota</taxon>
        <taxon>Sphingobacteriia</taxon>
        <taxon>Sphingobacteriales</taxon>
        <taxon>Sphingobacteriaceae</taxon>
        <taxon>Pedobacter</taxon>
    </lineage>
</organism>
<evidence type="ECO:0000313" key="2">
    <source>
        <dbReference type="EMBL" id="MFN0257310.1"/>
    </source>
</evidence>
<dbReference type="EMBL" id="SSHJ02000008">
    <property type="protein sequence ID" value="MFN0257310.1"/>
    <property type="molecule type" value="Genomic_DNA"/>
</dbReference>